<dbReference type="EMBL" id="FNND01000007">
    <property type="protein sequence ID" value="SDX05458.1"/>
    <property type="molecule type" value="Genomic_DNA"/>
</dbReference>
<protein>
    <submittedName>
        <fullName evidence="1">Uncharacterized protein</fullName>
    </submittedName>
</protein>
<reference evidence="1 2" key="1">
    <citation type="submission" date="2016-10" db="EMBL/GenBank/DDBJ databases">
        <authorList>
            <person name="Varghese N."/>
            <person name="Submissions S."/>
        </authorList>
    </citation>
    <scope>NUCLEOTIDE SEQUENCE [LARGE SCALE GENOMIC DNA]</scope>
    <source>
        <strain evidence="1 2">DSM 11449</strain>
    </source>
</reference>
<organism evidence="1 2">
    <name type="scientific">Capnocytophaga granulosa</name>
    <dbReference type="NCBI Taxonomy" id="45242"/>
    <lineage>
        <taxon>Bacteria</taxon>
        <taxon>Pseudomonadati</taxon>
        <taxon>Bacteroidota</taxon>
        <taxon>Flavobacteriia</taxon>
        <taxon>Flavobacteriales</taxon>
        <taxon>Flavobacteriaceae</taxon>
        <taxon>Capnocytophaga</taxon>
    </lineage>
</organism>
<dbReference type="RefSeq" id="WP_016421020.1">
    <property type="nucleotide sequence ID" value="NZ_FNND01000007.1"/>
</dbReference>
<evidence type="ECO:0000313" key="2">
    <source>
        <dbReference type="Proteomes" id="UP000182771"/>
    </source>
</evidence>
<name>A0A1H2YKW7_9FLAO</name>
<accession>A0A1H2YKW7</accession>
<evidence type="ECO:0000313" key="1">
    <source>
        <dbReference type="EMBL" id="SDX05458.1"/>
    </source>
</evidence>
<dbReference type="AlphaFoldDB" id="A0A1H2YKW7"/>
<dbReference type="Proteomes" id="UP000182771">
    <property type="component" value="Unassembled WGS sequence"/>
</dbReference>
<keyword evidence="2" id="KW-1185">Reference proteome</keyword>
<proteinExistence type="predicted"/>
<comment type="caution">
    <text evidence="1">The sequence shown here is derived from an EMBL/GenBank/DDBJ whole genome shotgun (WGS) entry which is preliminary data.</text>
</comment>
<dbReference type="OrthoDB" id="8704412at2"/>
<gene>
    <name evidence="1" type="ORF">SAMN05444420_10772</name>
</gene>
<sequence length="115" mass="13206">MTSDEFAKNFYLEKLAFLKSCFQAQPEQPSAVNVRIKEMALTAHQTEKLKEVIDILLDDVFYTILLGLDGESPIGNTQQVYKIYDQDDNLISNCGELEASAYEYFHEGKYEKESH</sequence>
<dbReference type="GeneID" id="85017128"/>